<dbReference type="GO" id="GO:0005737">
    <property type="term" value="C:cytoplasm"/>
    <property type="evidence" value="ECO:0007669"/>
    <property type="project" value="TreeGrafter"/>
</dbReference>
<evidence type="ECO:0000256" key="6">
    <source>
        <dbReference type="ARBA" id="ARBA00022833"/>
    </source>
</evidence>
<evidence type="ECO:0000256" key="7">
    <source>
        <dbReference type="ARBA" id="ARBA00022912"/>
    </source>
</evidence>
<dbReference type="AlphaFoldDB" id="A0AAN8WQD5"/>
<comment type="function">
    <text evidence="12">Putative RNA polymerase II subunit B1 C-terminal domain (CTD) phosphatase involved in RNA polymerase II transcription regulation.</text>
</comment>
<dbReference type="PROSITE" id="PS51479">
    <property type="entry name" value="ZF_RTR1"/>
    <property type="match status" value="1"/>
</dbReference>
<dbReference type="Proteomes" id="UP001381693">
    <property type="component" value="Unassembled WGS sequence"/>
</dbReference>
<accession>A0AAN8WQD5</accession>
<evidence type="ECO:0000256" key="8">
    <source>
        <dbReference type="ARBA" id="ARBA00023242"/>
    </source>
</evidence>
<dbReference type="GO" id="GO:0043175">
    <property type="term" value="F:RNA polymerase core enzyme binding"/>
    <property type="evidence" value="ECO:0007669"/>
    <property type="project" value="UniProtKB-UniRule"/>
</dbReference>
<dbReference type="Pfam" id="PF04181">
    <property type="entry name" value="RPAP2_Rtr1"/>
    <property type="match status" value="1"/>
</dbReference>
<comment type="similarity">
    <text evidence="2 11 12">Belongs to the RPAP2 family.</text>
</comment>
<dbReference type="GO" id="GO:0008270">
    <property type="term" value="F:zinc ion binding"/>
    <property type="evidence" value="ECO:0007669"/>
    <property type="project" value="UniProtKB-KW"/>
</dbReference>
<name>A0AAN8WQD5_HALRR</name>
<dbReference type="InterPro" id="IPR039693">
    <property type="entry name" value="Rtr1/RPAP2"/>
</dbReference>
<evidence type="ECO:0000256" key="2">
    <source>
        <dbReference type="ARBA" id="ARBA00005676"/>
    </source>
</evidence>
<keyword evidence="4 12" id="KW-0863">Zinc-finger</keyword>
<keyword evidence="6 12" id="KW-0862">Zinc</keyword>
<feature type="domain" description="RTR1-type" evidence="14">
    <location>
        <begin position="59"/>
        <end position="141"/>
    </location>
</feature>
<dbReference type="GO" id="GO:0005634">
    <property type="term" value="C:nucleus"/>
    <property type="evidence" value="ECO:0007669"/>
    <property type="project" value="UniProtKB-SubCell"/>
</dbReference>
<evidence type="ECO:0000256" key="3">
    <source>
        <dbReference type="ARBA" id="ARBA00022723"/>
    </source>
</evidence>
<evidence type="ECO:0000256" key="10">
    <source>
        <dbReference type="ARBA" id="ARBA00048336"/>
    </source>
</evidence>
<protein>
    <recommendedName>
        <fullName evidence="12">RNA polymerase II subunit B1 CTD phosphatase RPAP2 homolog</fullName>
        <ecNumber evidence="12">3.1.3.16</ecNumber>
    </recommendedName>
</protein>
<sequence>MSKSGKNLKMQKNRHPQGPSRREEGLKATHKMMIFAKERAQKIFLKMVEETVDPDTFKYLVKYINPDIYDDIVNDRGASSLCGYPLCPNQYQNFLGDNLYKIHNNSVYDITDRKNFCSDICYAASEIVKKQISLEPLYVRETAIDTLPNVKLPDLKNLEGLVGKYVDIGGYKDIDATKYKETHSFTSFTEVAENSLKMCAENKEVEDLNKSGEMCEKEKYDESISKDRLKRNIKKMSTVRKENPEPRISYTYCSDGLSAVQKVEHCLREWMTFDSLRFLLGDLYVRGMLEDIGSNWDDFDTTAGMKLGVEAKAKYIALCRKLDEDERDDRAGPNLEGHEVGNRAQQPLPDYRQLQEDAKKQRLKVVSFYEGTDQHEDSRNDSTAMMKEECQASLPLIDCFSQNEWRRSIVLDKFDKYLVPFLPLAKLVESEIKRLIMDLVMTFSLSPSNIIFKPGQWSLITLLALKMLSIRYSAIQHGLQRQEFDDFMKTLLSSFNLDALYLDRFIQFITEIRYILTKSQGTEEISNNTDAGSVVDRTSTTDTLSNSLLKMSVTEDTVESERKAYTELQKQDKTLTSLTRNEGVGHIESNKESTDVNILD</sequence>
<dbReference type="EC" id="3.1.3.16" evidence="12"/>
<evidence type="ECO:0000256" key="1">
    <source>
        <dbReference type="ARBA" id="ARBA00004123"/>
    </source>
</evidence>
<dbReference type="GO" id="GO:0008420">
    <property type="term" value="F:RNA polymerase II CTD heptapeptide repeat phosphatase activity"/>
    <property type="evidence" value="ECO:0007669"/>
    <property type="project" value="UniProtKB-UniRule"/>
</dbReference>
<keyword evidence="3 12" id="KW-0479">Metal-binding</keyword>
<dbReference type="Gene3D" id="1.25.40.820">
    <property type="match status" value="1"/>
</dbReference>
<dbReference type="InterPro" id="IPR007308">
    <property type="entry name" value="Rtr1/RPAP2_dom"/>
</dbReference>
<dbReference type="EMBL" id="JAXCGZ010015392">
    <property type="protein sequence ID" value="KAK7070396.1"/>
    <property type="molecule type" value="Genomic_DNA"/>
</dbReference>
<evidence type="ECO:0000313" key="16">
    <source>
        <dbReference type="Proteomes" id="UP001381693"/>
    </source>
</evidence>
<evidence type="ECO:0000256" key="13">
    <source>
        <dbReference type="SAM" id="MobiDB-lite"/>
    </source>
</evidence>
<dbReference type="PANTHER" id="PTHR14732:SF0">
    <property type="entry name" value="RNA POLYMERASE II SUBUNIT B1 CTD PHOSPHATASE RPAP2-RELATED"/>
    <property type="match status" value="1"/>
</dbReference>
<feature type="region of interest" description="Disordered" evidence="13">
    <location>
        <begin position="1"/>
        <end position="25"/>
    </location>
</feature>
<dbReference type="PANTHER" id="PTHR14732">
    <property type="entry name" value="RNA POLYMERASE II SUBUNIT B1 CTD PHOSPHATASE RPAP2-RELATED"/>
    <property type="match status" value="1"/>
</dbReference>
<evidence type="ECO:0000256" key="11">
    <source>
        <dbReference type="PROSITE-ProRule" id="PRU00812"/>
    </source>
</evidence>
<evidence type="ECO:0000256" key="9">
    <source>
        <dbReference type="ARBA" id="ARBA00047761"/>
    </source>
</evidence>
<evidence type="ECO:0000313" key="15">
    <source>
        <dbReference type="EMBL" id="KAK7070396.1"/>
    </source>
</evidence>
<comment type="catalytic activity">
    <reaction evidence="10 12">
        <text>O-phospho-L-threonyl-[protein] + H2O = L-threonyl-[protein] + phosphate</text>
        <dbReference type="Rhea" id="RHEA:47004"/>
        <dbReference type="Rhea" id="RHEA-COMP:11060"/>
        <dbReference type="Rhea" id="RHEA-COMP:11605"/>
        <dbReference type="ChEBI" id="CHEBI:15377"/>
        <dbReference type="ChEBI" id="CHEBI:30013"/>
        <dbReference type="ChEBI" id="CHEBI:43474"/>
        <dbReference type="ChEBI" id="CHEBI:61977"/>
        <dbReference type="EC" id="3.1.3.16"/>
    </reaction>
</comment>
<evidence type="ECO:0000256" key="4">
    <source>
        <dbReference type="ARBA" id="ARBA00022771"/>
    </source>
</evidence>
<keyword evidence="5 12" id="KW-0378">Hydrolase</keyword>
<evidence type="ECO:0000259" key="14">
    <source>
        <dbReference type="PROSITE" id="PS51479"/>
    </source>
</evidence>
<gene>
    <name evidence="15" type="primary">RPAP2</name>
    <name evidence="15" type="ORF">SK128_017323</name>
</gene>
<comment type="catalytic activity">
    <reaction evidence="9 12">
        <text>O-phospho-L-seryl-[protein] + H2O = L-seryl-[protein] + phosphate</text>
        <dbReference type="Rhea" id="RHEA:20629"/>
        <dbReference type="Rhea" id="RHEA-COMP:9863"/>
        <dbReference type="Rhea" id="RHEA-COMP:11604"/>
        <dbReference type="ChEBI" id="CHEBI:15377"/>
        <dbReference type="ChEBI" id="CHEBI:29999"/>
        <dbReference type="ChEBI" id="CHEBI:43474"/>
        <dbReference type="ChEBI" id="CHEBI:83421"/>
        <dbReference type="EC" id="3.1.3.16"/>
    </reaction>
</comment>
<comment type="subcellular location">
    <subcellularLocation>
        <location evidence="1 12">Nucleus</location>
    </subcellularLocation>
</comment>
<dbReference type="InterPro" id="IPR038534">
    <property type="entry name" value="Rtr1/RPAP2_sf"/>
</dbReference>
<reference evidence="15 16" key="1">
    <citation type="submission" date="2023-11" db="EMBL/GenBank/DDBJ databases">
        <title>Halocaridina rubra genome assembly.</title>
        <authorList>
            <person name="Smith C."/>
        </authorList>
    </citation>
    <scope>NUCLEOTIDE SEQUENCE [LARGE SCALE GENOMIC DNA]</scope>
    <source>
        <strain evidence="15">EP-1</strain>
        <tissue evidence="15">Whole</tissue>
    </source>
</reference>
<evidence type="ECO:0000256" key="12">
    <source>
        <dbReference type="RuleBase" id="RU367080"/>
    </source>
</evidence>
<comment type="caution">
    <text evidence="15">The sequence shown here is derived from an EMBL/GenBank/DDBJ whole genome shotgun (WGS) entry which is preliminary data.</text>
</comment>
<organism evidence="15 16">
    <name type="scientific">Halocaridina rubra</name>
    <name type="common">Hawaiian red shrimp</name>
    <dbReference type="NCBI Taxonomy" id="373956"/>
    <lineage>
        <taxon>Eukaryota</taxon>
        <taxon>Metazoa</taxon>
        <taxon>Ecdysozoa</taxon>
        <taxon>Arthropoda</taxon>
        <taxon>Crustacea</taxon>
        <taxon>Multicrustacea</taxon>
        <taxon>Malacostraca</taxon>
        <taxon>Eumalacostraca</taxon>
        <taxon>Eucarida</taxon>
        <taxon>Decapoda</taxon>
        <taxon>Pleocyemata</taxon>
        <taxon>Caridea</taxon>
        <taxon>Atyoidea</taxon>
        <taxon>Atyidae</taxon>
        <taxon>Halocaridina</taxon>
    </lineage>
</organism>
<keyword evidence="8 12" id="KW-0539">Nucleus</keyword>
<evidence type="ECO:0000256" key="5">
    <source>
        <dbReference type="ARBA" id="ARBA00022801"/>
    </source>
</evidence>
<proteinExistence type="inferred from homology"/>
<keyword evidence="16" id="KW-1185">Reference proteome</keyword>
<keyword evidence="7 12" id="KW-0904">Protein phosphatase</keyword>